<organism evidence="6 7">
    <name type="scientific">Sodaliphilus pleomorphus</name>
    <dbReference type="NCBI Taxonomy" id="2606626"/>
    <lineage>
        <taxon>Bacteria</taxon>
        <taxon>Pseudomonadati</taxon>
        <taxon>Bacteroidota</taxon>
        <taxon>Bacteroidia</taxon>
        <taxon>Bacteroidales</taxon>
        <taxon>Muribaculaceae</taxon>
        <taxon>Sodaliphilus</taxon>
    </lineage>
</organism>
<keyword evidence="1 4" id="KW-0540">Nuclease</keyword>
<reference evidence="6 7" key="1">
    <citation type="submission" date="2019-08" db="EMBL/GenBank/DDBJ databases">
        <title>In-depth cultivation of the pig gut microbiome towards novel bacterial diversity and tailored functional studies.</title>
        <authorList>
            <person name="Wylensek D."/>
            <person name="Hitch T.C.A."/>
            <person name="Clavel T."/>
        </authorList>
    </citation>
    <scope>NUCLEOTIDE SEQUENCE [LARGE SCALE GENOMIC DNA]</scope>
    <source>
        <strain evidence="6 7">Oil-RF-744-WCA-WT-10</strain>
    </source>
</reference>
<dbReference type="AlphaFoldDB" id="A0A6L5XCI1"/>
<keyword evidence="3 4" id="KW-0269">Exonuclease</keyword>
<dbReference type="InterPro" id="IPR004593">
    <property type="entry name" value="SbcD"/>
</dbReference>
<evidence type="ECO:0000256" key="1">
    <source>
        <dbReference type="ARBA" id="ARBA00022722"/>
    </source>
</evidence>
<dbReference type="EMBL" id="VULT01000004">
    <property type="protein sequence ID" value="MSS16908.1"/>
    <property type="molecule type" value="Genomic_DNA"/>
</dbReference>
<dbReference type="InterPro" id="IPR050535">
    <property type="entry name" value="DNA_Repair-Maintenance_Comp"/>
</dbReference>
<keyword evidence="4" id="KW-0233">DNA recombination</keyword>
<dbReference type="InterPro" id="IPR004843">
    <property type="entry name" value="Calcineurin-like_PHP"/>
</dbReference>
<dbReference type="Gene3D" id="3.60.21.10">
    <property type="match status" value="1"/>
</dbReference>
<dbReference type="Pfam" id="PF00149">
    <property type="entry name" value="Metallophos"/>
    <property type="match status" value="1"/>
</dbReference>
<dbReference type="PANTHER" id="PTHR30337">
    <property type="entry name" value="COMPONENT OF ATP-DEPENDENT DSDNA EXONUCLEASE"/>
    <property type="match status" value="1"/>
</dbReference>
<gene>
    <name evidence="4 6" type="primary">sbcD</name>
    <name evidence="6" type="ORF">FYJ29_03880</name>
</gene>
<keyword evidence="2 4" id="KW-0378">Hydrolase</keyword>
<sequence length="409" mass="44636">MKILHTSDWHLGQVFYKYDRSAEQHDFLAQLAAIVKREQPDAMVVSGDVYDTGAPSAATVKMFTDGMLAIHKACPAMTIVVTAGNHDSPSRIESEQSLWQAAAGIYMIGAPGRKDDGQAHYERNIIAVKRSDGTVAGYIAAVPYVNPANFPAIADGGEEATNRQSYYFQHLLGAVAAINRDDCPVVLMAHLAVTGADFTGHKQIEGLGRMGCIDTVAISELGTGYDYLALGHIHRPQNVSERARYCGTPLAVSFDEQCEHSVTIATLQRHEPPVVRTVPIKNLKPLHTLPPGKPVDVEQALKCLEQYDDDKPGYICLNVEVESYLPGGATARAAAIAAGKKCCFCTFKTTKTAQQVLDKQAIAYVDFKKLTPLEIASRYYKLKIGREMNASEIAMFNQACQEAQNEKNT</sequence>
<comment type="caution">
    <text evidence="6">The sequence shown here is derived from an EMBL/GenBank/DDBJ whole genome shotgun (WGS) entry which is preliminary data.</text>
</comment>
<protein>
    <recommendedName>
        <fullName evidence="4">Nuclease SbcCD subunit D</fullName>
    </recommendedName>
</protein>
<dbReference type="Proteomes" id="UP000483362">
    <property type="component" value="Unassembled WGS sequence"/>
</dbReference>
<dbReference type="GO" id="GO:0006310">
    <property type="term" value="P:DNA recombination"/>
    <property type="evidence" value="ECO:0007669"/>
    <property type="project" value="UniProtKB-KW"/>
</dbReference>
<feature type="domain" description="Calcineurin-like phosphoesterase" evidence="5">
    <location>
        <begin position="1"/>
        <end position="236"/>
    </location>
</feature>
<name>A0A6L5XCI1_9BACT</name>
<dbReference type="NCBIfam" id="TIGR00619">
    <property type="entry name" value="sbcd"/>
    <property type="match status" value="1"/>
</dbReference>
<dbReference type="GO" id="GO:0008408">
    <property type="term" value="F:3'-5' exonuclease activity"/>
    <property type="evidence" value="ECO:0007669"/>
    <property type="project" value="InterPro"/>
</dbReference>
<evidence type="ECO:0000256" key="2">
    <source>
        <dbReference type="ARBA" id="ARBA00022801"/>
    </source>
</evidence>
<dbReference type="PANTHER" id="PTHR30337:SF0">
    <property type="entry name" value="NUCLEASE SBCCD SUBUNIT D"/>
    <property type="match status" value="1"/>
</dbReference>
<dbReference type="CDD" id="cd00840">
    <property type="entry name" value="MPP_Mre11_N"/>
    <property type="match status" value="1"/>
</dbReference>
<proteinExistence type="inferred from homology"/>
<evidence type="ECO:0000259" key="5">
    <source>
        <dbReference type="Pfam" id="PF00149"/>
    </source>
</evidence>
<comment type="similarity">
    <text evidence="4">Belongs to the SbcD family.</text>
</comment>
<keyword evidence="4" id="KW-0255">Endonuclease</keyword>
<accession>A0A6L5XCI1</accession>
<comment type="function">
    <text evidence="4">SbcCD cleaves DNA hairpin structures. These structures can inhibit DNA replication and are intermediates in certain DNA recombination reactions. The complex acts as a 3'-&gt;5' double strand exonuclease that can open hairpins. It also has a 5' single-strand endonuclease activity.</text>
</comment>
<dbReference type="GO" id="GO:0006260">
    <property type="term" value="P:DNA replication"/>
    <property type="evidence" value="ECO:0007669"/>
    <property type="project" value="UniProtKB-KW"/>
</dbReference>
<keyword evidence="7" id="KW-1185">Reference proteome</keyword>
<dbReference type="GO" id="GO:0004519">
    <property type="term" value="F:endonuclease activity"/>
    <property type="evidence" value="ECO:0007669"/>
    <property type="project" value="UniProtKB-KW"/>
</dbReference>
<dbReference type="InterPro" id="IPR029052">
    <property type="entry name" value="Metallo-depent_PP-like"/>
</dbReference>
<keyword evidence="4" id="KW-0235">DNA replication</keyword>
<evidence type="ECO:0000313" key="6">
    <source>
        <dbReference type="EMBL" id="MSS16908.1"/>
    </source>
</evidence>
<evidence type="ECO:0000256" key="3">
    <source>
        <dbReference type="ARBA" id="ARBA00022839"/>
    </source>
</evidence>
<evidence type="ECO:0000256" key="4">
    <source>
        <dbReference type="RuleBase" id="RU363069"/>
    </source>
</evidence>
<evidence type="ECO:0000313" key="7">
    <source>
        <dbReference type="Proteomes" id="UP000483362"/>
    </source>
</evidence>
<dbReference type="SUPFAM" id="SSF56300">
    <property type="entry name" value="Metallo-dependent phosphatases"/>
    <property type="match status" value="1"/>
</dbReference>
<comment type="subunit">
    <text evidence="4">Heterodimer of SbcC and SbcD.</text>
</comment>
<dbReference type="InterPro" id="IPR041796">
    <property type="entry name" value="Mre11_N"/>
</dbReference>